<dbReference type="GeneID" id="8231286"/>
<dbReference type="GO" id="GO:0016020">
    <property type="term" value="C:membrane"/>
    <property type="evidence" value="ECO:0007669"/>
    <property type="project" value="UniProtKB-SubCell"/>
</dbReference>
<accession>E0VBY1</accession>
<evidence type="ECO:0000313" key="10">
    <source>
        <dbReference type="Proteomes" id="UP000009046"/>
    </source>
</evidence>
<dbReference type="GO" id="GO:0015267">
    <property type="term" value="F:channel activity"/>
    <property type="evidence" value="ECO:0007669"/>
    <property type="project" value="TreeGrafter"/>
</dbReference>
<dbReference type="OMA" id="WYQSKLA"/>
<feature type="transmembrane region" description="Helical" evidence="7">
    <location>
        <begin position="54"/>
        <end position="74"/>
    </location>
</feature>
<dbReference type="InterPro" id="IPR007248">
    <property type="entry name" value="Mpv17_PMP22"/>
</dbReference>
<feature type="transmembrane region" description="Helical" evidence="7">
    <location>
        <begin position="95"/>
        <end position="114"/>
    </location>
</feature>
<evidence type="ECO:0000313" key="8">
    <source>
        <dbReference type="EMBL" id="EEB10887.1"/>
    </source>
</evidence>
<dbReference type="EMBL" id="DS235044">
    <property type="protein sequence ID" value="EEB10887.1"/>
    <property type="molecule type" value="Genomic_DNA"/>
</dbReference>
<dbReference type="KEGG" id="phu:Phum_PHUM075470"/>
<dbReference type="VEuPathDB" id="VectorBase:PHUM075470"/>
<evidence type="ECO:0000256" key="6">
    <source>
        <dbReference type="ARBA" id="ARBA00049743"/>
    </source>
</evidence>
<dbReference type="eggNOG" id="KOG1944">
    <property type="taxonomic scope" value="Eukaryota"/>
</dbReference>
<keyword evidence="10" id="KW-1185">Reference proteome</keyword>
<evidence type="ECO:0000256" key="1">
    <source>
        <dbReference type="ARBA" id="ARBA00004141"/>
    </source>
</evidence>
<dbReference type="FunCoup" id="E0VBY1">
    <property type="interactions" value="342"/>
</dbReference>
<keyword evidence="3 7" id="KW-0812">Transmembrane</keyword>
<comment type="similarity">
    <text evidence="2 7">Belongs to the peroxisomal membrane protein PXMP2/4 family.</text>
</comment>
<dbReference type="GO" id="GO:1901858">
    <property type="term" value="P:regulation of mitochondrial DNA metabolic process"/>
    <property type="evidence" value="ECO:0007669"/>
    <property type="project" value="TreeGrafter"/>
</dbReference>
<evidence type="ECO:0000256" key="2">
    <source>
        <dbReference type="ARBA" id="ARBA00006824"/>
    </source>
</evidence>
<dbReference type="PANTHER" id="PTHR11266">
    <property type="entry name" value="PEROXISOMAL MEMBRANE PROTEIN 2, PXMP2 MPV17"/>
    <property type="match status" value="1"/>
</dbReference>
<protein>
    <recommendedName>
        <fullName evidence="6">Mitochondrial inner membrane protein Mpv17</fullName>
    </recommendedName>
</protein>
<dbReference type="RefSeq" id="XP_002423625.1">
    <property type="nucleotide sequence ID" value="XM_002423580.1"/>
</dbReference>
<keyword evidence="4 7" id="KW-1133">Transmembrane helix</keyword>
<comment type="subcellular location">
    <subcellularLocation>
        <location evidence="1">Membrane</location>
        <topology evidence="1">Multi-pass membrane protein</topology>
    </subcellularLocation>
</comment>
<dbReference type="PANTHER" id="PTHR11266:SF17">
    <property type="entry name" value="PROTEIN MPV17"/>
    <property type="match status" value="1"/>
</dbReference>
<dbReference type="Proteomes" id="UP000009046">
    <property type="component" value="Unassembled WGS sequence"/>
</dbReference>
<evidence type="ECO:0000256" key="4">
    <source>
        <dbReference type="ARBA" id="ARBA00022989"/>
    </source>
</evidence>
<evidence type="ECO:0000256" key="3">
    <source>
        <dbReference type="ARBA" id="ARBA00022692"/>
    </source>
</evidence>
<dbReference type="OrthoDB" id="430207at2759"/>
<reference evidence="8" key="1">
    <citation type="submission" date="2007-04" db="EMBL/GenBank/DDBJ databases">
        <title>Annotation of Pediculus humanus corporis strain USDA.</title>
        <authorList>
            <person name="Kirkness E."/>
            <person name="Hannick L."/>
            <person name="Hass B."/>
            <person name="Bruggner R."/>
            <person name="Lawson D."/>
            <person name="Bidwell S."/>
            <person name="Joardar V."/>
            <person name="Caler E."/>
            <person name="Walenz B."/>
            <person name="Inman J."/>
            <person name="Schobel S."/>
            <person name="Galinsky K."/>
            <person name="Amedeo P."/>
            <person name="Strausberg R."/>
        </authorList>
    </citation>
    <scope>NUCLEOTIDE SEQUENCE</scope>
    <source>
        <strain evidence="8">USDA</strain>
    </source>
</reference>
<dbReference type="Pfam" id="PF04117">
    <property type="entry name" value="Mpv17_PMP22"/>
    <property type="match status" value="1"/>
</dbReference>
<feature type="transmembrane region" description="Helical" evidence="7">
    <location>
        <begin position="152"/>
        <end position="172"/>
    </location>
</feature>
<name>E0VBY1_PEDHC</name>
<dbReference type="GO" id="GO:0005739">
    <property type="term" value="C:mitochondrion"/>
    <property type="evidence" value="ECO:0007669"/>
    <property type="project" value="TreeGrafter"/>
</dbReference>
<dbReference type="STRING" id="121224.E0VBY1"/>
<dbReference type="CTD" id="8231286"/>
<sequence>MKKIREVYKILTLKYPIGSQAIQTGLIMGNGDVIAQLLVEKKPFSLFDFLRTSQYVFVGSFFVGPSLRVWYGFIDKIFSEKNKTTAVKKMLVDQLLFAPVFLAAVLSVIGITQGNSLKSTYEKVSNEYSDILKTNYTIWPAFQLFNFYLVPLHYQVLAVQIVAIFWNTYVSWKINKTA</sequence>
<reference evidence="8" key="2">
    <citation type="submission" date="2007-04" db="EMBL/GenBank/DDBJ databases">
        <title>The genome of the human body louse.</title>
        <authorList>
            <consortium name="The Human Body Louse Genome Consortium"/>
            <person name="Kirkness E."/>
            <person name="Walenz B."/>
            <person name="Hass B."/>
            <person name="Bruggner R."/>
            <person name="Strausberg R."/>
        </authorList>
    </citation>
    <scope>NUCLEOTIDE SEQUENCE</scope>
    <source>
        <strain evidence="8">USDA</strain>
    </source>
</reference>
<keyword evidence="5 7" id="KW-0472">Membrane</keyword>
<dbReference type="EMBL" id="AAZO01000905">
    <property type="status" value="NOT_ANNOTATED_CDS"/>
    <property type="molecule type" value="Genomic_DNA"/>
</dbReference>
<reference evidence="9" key="3">
    <citation type="submission" date="2021-02" db="UniProtKB">
        <authorList>
            <consortium name="EnsemblMetazoa"/>
        </authorList>
    </citation>
    <scope>IDENTIFICATION</scope>
    <source>
        <strain evidence="9">USDA</strain>
    </source>
</reference>
<dbReference type="EnsemblMetazoa" id="PHUM075470-RA">
    <property type="protein sequence ID" value="PHUM075470-PA"/>
    <property type="gene ID" value="PHUM075470"/>
</dbReference>
<gene>
    <name evidence="9" type="primary">8231286</name>
    <name evidence="8" type="ORF">Phum_PHUM075470</name>
</gene>
<dbReference type="AlphaFoldDB" id="E0VBY1"/>
<organism>
    <name type="scientific">Pediculus humanus subsp. corporis</name>
    <name type="common">Body louse</name>
    <dbReference type="NCBI Taxonomy" id="121224"/>
    <lineage>
        <taxon>Eukaryota</taxon>
        <taxon>Metazoa</taxon>
        <taxon>Ecdysozoa</taxon>
        <taxon>Arthropoda</taxon>
        <taxon>Hexapoda</taxon>
        <taxon>Insecta</taxon>
        <taxon>Pterygota</taxon>
        <taxon>Neoptera</taxon>
        <taxon>Paraneoptera</taxon>
        <taxon>Psocodea</taxon>
        <taxon>Troctomorpha</taxon>
        <taxon>Phthiraptera</taxon>
        <taxon>Anoplura</taxon>
        <taxon>Pediculidae</taxon>
        <taxon>Pediculus</taxon>
    </lineage>
</organism>
<dbReference type="HOGENOM" id="CLU_049109_8_3_1"/>
<proteinExistence type="inferred from homology"/>
<evidence type="ECO:0000256" key="5">
    <source>
        <dbReference type="ARBA" id="ARBA00023136"/>
    </source>
</evidence>
<evidence type="ECO:0000256" key="7">
    <source>
        <dbReference type="RuleBase" id="RU363053"/>
    </source>
</evidence>
<evidence type="ECO:0000313" key="9">
    <source>
        <dbReference type="EnsemblMetazoa" id="PHUM075470-PA"/>
    </source>
</evidence>
<dbReference type="InParanoid" id="E0VBY1"/>